<comment type="subcellular location">
    <subcellularLocation>
        <location evidence="1">Cytoplasm</location>
        <location evidence="1">Cytosol</location>
    </subcellularLocation>
</comment>
<dbReference type="Pfam" id="PF17840">
    <property type="entry name" value="Tugs"/>
    <property type="match status" value="1"/>
</dbReference>
<reference evidence="5" key="1">
    <citation type="submission" date="2025-08" db="UniProtKB">
        <authorList>
            <consortium name="RefSeq"/>
        </authorList>
    </citation>
    <scope>IDENTIFICATION</scope>
</reference>
<gene>
    <name evidence="5" type="primary">LOC100904890</name>
</gene>
<organism evidence="4 5">
    <name type="scientific">Galendromus occidentalis</name>
    <name type="common">western predatory mite</name>
    <dbReference type="NCBI Taxonomy" id="34638"/>
    <lineage>
        <taxon>Eukaryota</taxon>
        <taxon>Metazoa</taxon>
        <taxon>Ecdysozoa</taxon>
        <taxon>Arthropoda</taxon>
        <taxon>Chelicerata</taxon>
        <taxon>Arachnida</taxon>
        <taxon>Acari</taxon>
        <taxon>Parasitiformes</taxon>
        <taxon>Mesostigmata</taxon>
        <taxon>Gamasina</taxon>
        <taxon>Phytoseioidea</taxon>
        <taxon>Phytoseiidae</taxon>
        <taxon>Typhlodrominae</taxon>
        <taxon>Galendromus</taxon>
    </lineage>
</organism>
<dbReference type="PANTHER" id="PTHR46555">
    <property type="entry name" value="UBIQUITIN-LIKE PROTEIN 4A"/>
    <property type="match status" value="1"/>
</dbReference>
<dbReference type="Proteomes" id="UP000694867">
    <property type="component" value="Unplaced"/>
</dbReference>
<dbReference type="InterPro" id="IPR029071">
    <property type="entry name" value="Ubiquitin-like_domsf"/>
</dbReference>
<proteinExistence type="predicted"/>
<dbReference type="Pfam" id="PF00240">
    <property type="entry name" value="ubiquitin"/>
    <property type="match status" value="1"/>
</dbReference>
<dbReference type="GO" id="GO:0071818">
    <property type="term" value="C:BAT3 complex"/>
    <property type="evidence" value="ECO:0007669"/>
    <property type="project" value="TreeGrafter"/>
</dbReference>
<feature type="domain" description="Ubiquitin-like" evidence="3">
    <location>
        <begin position="1"/>
        <end position="73"/>
    </location>
</feature>
<evidence type="ECO:0000313" key="5">
    <source>
        <dbReference type="RefSeq" id="XP_003740043.1"/>
    </source>
</evidence>
<accession>A0AAJ6QPY5</accession>
<sequence length="156" mass="16884">MQITVKILGGQECSLEVTSSMLITDLKKELSVRMNIPVESQKLVFKGKTMLDASKVGEHTLEEGAKVHLVVSKAPVAGSSSASSNNASSTTHEPEFWAILNELLSKHFAPEDVEKIIKEYRADLEGGLQSLNLDDIERMAHGIVEGQPQAASNQAV</sequence>
<dbReference type="GO" id="GO:0071816">
    <property type="term" value="P:tail-anchored membrane protein insertion into ER membrane"/>
    <property type="evidence" value="ECO:0007669"/>
    <property type="project" value="TreeGrafter"/>
</dbReference>
<dbReference type="SMART" id="SM00213">
    <property type="entry name" value="UBQ"/>
    <property type="match status" value="1"/>
</dbReference>
<evidence type="ECO:0000256" key="1">
    <source>
        <dbReference type="ARBA" id="ARBA00004514"/>
    </source>
</evidence>
<dbReference type="AlphaFoldDB" id="A0AAJ6QPY5"/>
<dbReference type="PANTHER" id="PTHR46555:SF1">
    <property type="entry name" value="UBIQUITIN-LIKE PROTEIN 4A"/>
    <property type="match status" value="1"/>
</dbReference>
<evidence type="ECO:0000256" key="2">
    <source>
        <dbReference type="ARBA" id="ARBA00022490"/>
    </source>
</evidence>
<evidence type="ECO:0000313" key="4">
    <source>
        <dbReference type="Proteomes" id="UP000694867"/>
    </source>
</evidence>
<dbReference type="InterPro" id="IPR000626">
    <property type="entry name" value="Ubiquitin-like_dom"/>
</dbReference>
<name>A0AAJ6QPY5_9ACAR</name>
<protein>
    <submittedName>
        <fullName evidence="5">Ubiquitin-like protein 4A</fullName>
    </submittedName>
</protein>
<dbReference type="InterPro" id="IPR047154">
    <property type="entry name" value="UBL4A-like"/>
</dbReference>
<evidence type="ECO:0000259" key="3">
    <source>
        <dbReference type="PROSITE" id="PS50053"/>
    </source>
</evidence>
<dbReference type="GO" id="GO:0051087">
    <property type="term" value="F:protein-folding chaperone binding"/>
    <property type="evidence" value="ECO:0007669"/>
    <property type="project" value="TreeGrafter"/>
</dbReference>
<dbReference type="SUPFAM" id="SSF54236">
    <property type="entry name" value="Ubiquitin-like"/>
    <property type="match status" value="1"/>
</dbReference>
<keyword evidence="2" id="KW-0963">Cytoplasm</keyword>
<dbReference type="GO" id="GO:0006620">
    <property type="term" value="P:post-translational protein targeting to endoplasmic reticulum membrane"/>
    <property type="evidence" value="ECO:0007669"/>
    <property type="project" value="InterPro"/>
</dbReference>
<dbReference type="GeneID" id="100904890"/>
<dbReference type="PROSITE" id="PS50053">
    <property type="entry name" value="UBIQUITIN_2"/>
    <property type="match status" value="1"/>
</dbReference>
<dbReference type="InterPro" id="IPR041421">
    <property type="entry name" value="Ubl4_C_TUGS"/>
</dbReference>
<dbReference type="KEGG" id="goe:100904890"/>
<dbReference type="RefSeq" id="XP_003740043.1">
    <property type="nucleotide sequence ID" value="XM_003739995.2"/>
</dbReference>
<dbReference type="Gene3D" id="3.10.20.90">
    <property type="entry name" value="Phosphatidylinositol 3-kinase Catalytic Subunit, Chain A, domain 1"/>
    <property type="match status" value="1"/>
</dbReference>
<keyword evidence="4" id="KW-1185">Reference proteome</keyword>